<dbReference type="InterPro" id="IPR002319">
    <property type="entry name" value="Phenylalanyl-tRNA_Synthase"/>
</dbReference>
<keyword evidence="7 11" id="KW-0067">ATP-binding</keyword>
<dbReference type="NCBIfam" id="TIGR00468">
    <property type="entry name" value="pheS"/>
    <property type="match status" value="1"/>
</dbReference>
<dbReference type="PaxDb" id="572546-Arcpr_0815"/>
<protein>
    <recommendedName>
        <fullName evidence="11">Phenylalanine--tRNA ligase alpha subunit</fullName>
        <ecNumber evidence="11">6.1.1.20</ecNumber>
    </recommendedName>
    <alternativeName>
        <fullName evidence="11">Phenylalanyl-tRNA synthetase alpha subunit</fullName>
        <shortName evidence="11">PheRS</shortName>
    </alternativeName>
</protein>
<evidence type="ECO:0000256" key="6">
    <source>
        <dbReference type="ARBA" id="ARBA00022741"/>
    </source>
</evidence>
<evidence type="ECO:0000256" key="9">
    <source>
        <dbReference type="ARBA" id="ARBA00022917"/>
    </source>
</evidence>
<evidence type="ECO:0000256" key="11">
    <source>
        <dbReference type="HAMAP-Rule" id="MF_00282"/>
    </source>
</evidence>
<dbReference type="InterPro" id="IPR004529">
    <property type="entry name" value="Phe-tRNA-synth_IIc_asu"/>
</dbReference>
<keyword evidence="14" id="KW-1185">Reference proteome</keyword>
<accession>D2RHV3</accession>
<dbReference type="GO" id="GO:0000287">
    <property type="term" value="F:magnesium ion binding"/>
    <property type="evidence" value="ECO:0007669"/>
    <property type="project" value="UniProtKB-UniRule"/>
</dbReference>
<dbReference type="Gene3D" id="3.30.930.10">
    <property type="entry name" value="Bira Bifunctional Protein, Domain 2"/>
    <property type="match status" value="1"/>
</dbReference>
<feature type="binding site" evidence="11">
    <location>
        <position position="425"/>
    </location>
    <ligand>
        <name>L-phenylalanine</name>
        <dbReference type="ChEBI" id="CHEBI:58095"/>
    </ligand>
</feature>
<evidence type="ECO:0000259" key="12">
    <source>
        <dbReference type="PROSITE" id="PS50862"/>
    </source>
</evidence>
<dbReference type="GO" id="GO:0006432">
    <property type="term" value="P:phenylalanyl-tRNA aminoacylation"/>
    <property type="evidence" value="ECO:0007669"/>
    <property type="project" value="UniProtKB-UniRule"/>
</dbReference>
<dbReference type="HAMAP" id="MF_00282">
    <property type="entry name" value="Phe_tRNA_synth_alpha2"/>
    <property type="match status" value="1"/>
</dbReference>
<dbReference type="eggNOG" id="arCOG00410">
    <property type="taxonomic scope" value="Archaea"/>
</dbReference>
<evidence type="ECO:0000256" key="4">
    <source>
        <dbReference type="ARBA" id="ARBA00022598"/>
    </source>
</evidence>
<dbReference type="GeneID" id="8739476"/>
<dbReference type="Pfam" id="PF18554">
    <property type="entry name" value="PheRS_DBD2"/>
    <property type="match status" value="1"/>
</dbReference>
<feature type="domain" description="Aminoacyl-transfer RNA synthetases class-II family profile" evidence="12">
    <location>
        <begin position="222"/>
        <end position="465"/>
    </location>
</feature>
<comment type="subcellular location">
    <subcellularLocation>
        <location evidence="1 11">Cytoplasm</location>
    </subcellularLocation>
</comment>
<evidence type="ECO:0000256" key="5">
    <source>
        <dbReference type="ARBA" id="ARBA00022723"/>
    </source>
</evidence>
<feature type="binding site" evidence="11">
    <location>
        <begin position="360"/>
        <end position="362"/>
    </location>
    <ligand>
        <name>L-phenylalanine</name>
        <dbReference type="ChEBI" id="CHEBI:58095"/>
    </ligand>
</feature>
<keyword evidence="4 11" id="KW-0436">Ligase</keyword>
<dbReference type="NCBIfam" id="NF003210">
    <property type="entry name" value="PRK04172.1"/>
    <property type="match status" value="1"/>
</dbReference>
<dbReference type="InterPro" id="IPR045864">
    <property type="entry name" value="aa-tRNA-synth_II/BPL/LPL"/>
</dbReference>
<dbReference type="Gene3D" id="3.30.1370.240">
    <property type="match status" value="1"/>
</dbReference>
<dbReference type="GO" id="GO:0005524">
    <property type="term" value="F:ATP binding"/>
    <property type="evidence" value="ECO:0007669"/>
    <property type="project" value="UniProtKB-UniRule"/>
</dbReference>
<sequence>MLTPFEVRILRSLEEGKEYKLDEAEKVAGISKDAILRGAYLLKEKGYADVKEVVVKEYRVTDEGKRYLEEGLPEERLFRFLKERGEISLNELENHFDKKMLGIALGWLRRKGAVDVKDNVVKLVKDVDFKEKEYLKLIAEGRFEEVPNKVLKDLKRRKLVEEDERKEIYVRILKKPKLELKEVITDLTPEIIISRSWKGKEFARYEVKIPAKDIYGGKVHPYERIIRECRKIFLEMGFTEIKGNYVQPAFWNFDALFQPQDHPARDMQDTFYLDRYVDIPENLADRVKQTHENGWITGSTGWKGVWDVNKARQLVLRTHTTAVTIKYLAENPEPPQKAFCIDRVYRREAIDPTHLPEFDQLEGVVLDKDVGFRHLLGLLKEFFSKMGFENVRFRPGYFPYTEPSVEPEVYVEGLGWVELGGAGVFRKEVTEPLGIKGRVLAWGLGIGRLAMLRLGLKDLRRLYLPDIGWLREMPAIVR</sequence>
<evidence type="ECO:0000256" key="10">
    <source>
        <dbReference type="ARBA" id="ARBA00023146"/>
    </source>
</evidence>
<dbReference type="OrthoDB" id="372178at2157"/>
<dbReference type="InterPro" id="IPR040586">
    <property type="entry name" value="PheRS_DBD2"/>
</dbReference>
<keyword evidence="8 11" id="KW-0460">Magnesium</keyword>
<keyword evidence="9 11" id="KW-0648">Protein biosynthesis</keyword>
<dbReference type="GO" id="GO:0004826">
    <property type="term" value="F:phenylalanine-tRNA ligase activity"/>
    <property type="evidence" value="ECO:0007669"/>
    <property type="project" value="UniProtKB-UniRule"/>
</dbReference>
<dbReference type="RefSeq" id="WP_012940214.1">
    <property type="nucleotide sequence ID" value="NC_013741.1"/>
</dbReference>
<dbReference type="PANTHER" id="PTHR11538">
    <property type="entry name" value="PHENYLALANYL-TRNA SYNTHETASE"/>
    <property type="match status" value="1"/>
</dbReference>
<keyword evidence="10 11" id="KW-0030">Aminoacyl-tRNA synthetase</keyword>
<evidence type="ECO:0000256" key="2">
    <source>
        <dbReference type="ARBA" id="ARBA00006703"/>
    </source>
</evidence>
<keyword evidence="6 11" id="KW-0547">Nucleotide-binding</keyword>
<dbReference type="EC" id="6.1.1.20" evidence="11"/>
<dbReference type="Proteomes" id="UP000001901">
    <property type="component" value="Chromosome"/>
</dbReference>
<evidence type="ECO:0000256" key="8">
    <source>
        <dbReference type="ARBA" id="ARBA00022842"/>
    </source>
</evidence>
<evidence type="ECO:0000256" key="3">
    <source>
        <dbReference type="ARBA" id="ARBA00022490"/>
    </source>
</evidence>
<comment type="similarity">
    <text evidence="2 11">Belongs to the class-II aminoacyl-tRNA synthetase family. Phe-tRNA synthetase alpha subunit type 2 subfamily.</text>
</comment>
<comment type="cofactor">
    <cofactor evidence="11">
        <name>Mg(2+)</name>
        <dbReference type="ChEBI" id="CHEBI:18420"/>
    </cofactor>
    <text evidence="11">Binds 2 magnesium ions per tetramer.</text>
</comment>
<keyword evidence="3 11" id="KW-0963">Cytoplasm</keyword>
<dbReference type="STRING" id="572546.Arcpr_0815"/>
<dbReference type="HOGENOM" id="CLU_025086_2_2_2"/>
<feature type="binding site" evidence="11">
    <location>
        <position position="402"/>
    </location>
    <ligand>
        <name>Mg(2+)</name>
        <dbReference type="ChEBI" id="CHEBI:18420"/>
        <note>ligand shared with heterodimeric partner</note>
    </ligand>
</feature>
<gene>
    <name evidence="11" type="primary">pheS</name>
    <name evidence="13" type="ordered locus">Arcpr_0815</name>
</gene>
<dbReference type="EMBL" id="CP001857">
    <property type="protein sequence ID" value="ADB57878.1"/>
    <property type="molecule type" value="Genomic_DNA"/>
</dbReference>
<keyword evidence="5 11" id="KW-0479">Metal-binding</keyword>
<evidence type="ECO:0000256" key="7">
    <source>
        <dbReference type="ARBA" id="ARBA00022840"/>
    </source>
</evidence>
<dbReference type="PANTHER" id="PTHR11538:SF40">
    <property type="entry name" value="PHENYLALANINE--TRNA LIGASE ALPHA SUBUNIT"/>
    <property type="match status" value="1"/>
</dbReference>
<dbReference type="GO" id="GO:0005737">
    <property type="term" value="C:cytoplasm"/>
    <property type="evidence" value="ECO:0007669"/>
    <property type="project" value="UniProtKB-SubCell"/>
</dbReference>
<comment type="subunit">
    <text evidence="11">Tetramer of two alpha and two beta subunits.</text>
</comment>
<organism evidence="13 14">
    <name type="scientific">Archaeoglobus profundus (strain DSM 5631 / JCM 9629 / NBRC 100127 / Av18)</name>
    <dbReference type="NCBI Taxonomy" id="572546"/>
    <lineage>
        <taxon>Archaea</taxon>
        <taxon>Methanobacteriati</taxon>
        <taxon>Methanobacteriota</taxon>
        <taxon>Archaeoglobi</taxon>
        <taxon>Archaeoglobales</taxon>
        <taxon>Archaeoglobaceae</taxon>
        <taxon>Archaeoglobus</taxon>
    </lineage>
</organism>
<evidence type="ECO:0000313" key="13">
    <source>
        <dbReference type="EMBL" id="ADB57878.1"/>
    </source>
</evidence>
<dbReference type="PROSITE" id="PS50862">
    <property type="entry name" value="AA_TRNA_LIGASE_II"/>
    <property type="match status" value="1"/>
</dbReference>
<dbReference type="Gene3D" id="1.10.10.2320">
    <property type="match status" value="1"/>
</dbReference>
<dbReference type="Pfam" id="PF01409">
    <property type="entry name" value="tRNA-synt_2d"/>
    <property type="match status" value="1"/>
</dbReference>
<reference evidence="13 14" key="1">
    <citation type="journal article" date="2010" name="Stand. Genomic Sci.">
        <title>Complete genome sequence of Archaeoglobus profundus type strain (AV18).</title>
        <authorList>
            <person name="von Jan M."/>
            <person name="Lapidus A."/>
            <person name="Del Rio T.G."/>
            <person name="Copeland A."/>
            <person name="Tice H."/>
            <person name="Cheng J.F."/>
            <person name="Lucas S."/>
            <person name="Chen F."/>
            <person name="Nolan M."/>
            <person name="Goodwin L."/>
            <person name="Han C."/>
            <person name="Pitluck S."/>
            <person name="Liolios K."/>
            <person name="Ivanova N."/>
            <person name="Mavromatis K."/>
            <person name="Ovchinnikova G."/>
            <person name="Chertkov O."/>
            <person name="Pati A."/>
            <person name="Chen A."/>
            <person name="Palaniappan K."/>
            <person name="Land M."/>
            <person name="Hauser L."/>
            <person name="Chang Y.J."/>
            <person name="Jeffries C.D."/>
            <person name="Saunders E."/>
            <person name="Brettin T."/>
            <person name="Detter J.C."/>
            <person name="Chain P."/>
            <person name="Eichinger K."/>
            <person name="Huber H."/>
            <person name="Spring S."/>
            <person name="Rohde M."/>
            <person name="Goker M."/>
            <person name="Wirth R."/>
            <person name="Woyke T."/>
            <person name="Bristow J."/>
            <person name="Eisen J.A."/>
            <person name="Markowitz V."/>
            <person name="Hugenholtz P."/>
            <person name="Kyrpides N.C."/>
            <person name="Klenk H.P."/>
        </authorList>
    </citation>
    <scope>NUCLEOTIDE SEQUENCE [LARGE SCALE GENOMIC DNA]</scope>
    <source>
        <strain evidence="14">DSM 5631 / JCM 9629 / NBRC 100127 / Av18</strain>
    </source>
</reference>
<feature type="binding site" evidence="11">
    <location>
        <position position="400"/>
    </location>
    <ligand>
        <name>L-phenylalanine</name>
        <dbReference type="ChEBI" id="CHEBI:58095"/>
    </ligand>
</feature>
<feature type="binding site" evidence="11">
    <location>
        <position position="321"/>
    </location>
    <ligand>
        <name>L-phenylalanine</name>
        <dbReference type="ChEBI" id="CHEBI:58095"/>
    </ligand>
</feature>
<proteinExistence type="inferred from homology"/>
<dbReference type="FunFam" id="3.30.930.10:FF:000095">
    <property type="entry name" value="Phenylalanine--tRNA ligase alpha subunit"/>
    <property type="match status" value="1"/>
</dbReference>
<dbReference type="Gene3D" id="1.10.10.2330">
    <property type="match status" value="1"/>
</dbReference>
<name>D2RHV3_ARCPA</name>
<dbReference type="SUPFAM" id="SSF55681">
    <property type="entry name" value="Class II aaRS and biotin synthetases"/>
    <property type="match status" value="1"/>
</dbReference>
<comment type="catalytic activity">
    <reaction evidence="11">
        <text>tRNA(Phe) + L-phenylalanine + ATP = L-phenylalanyl-tRNA(Phe) + AMP + diphosphate + H(+)</text>
        <dbReference type="Rhea" id="RHEA:19413"/>
        <dbReference type="Rhea" id="RHEA-COMP:9668"/>
        <dbReference type="Rhea" id="RHEA-COMP:9699"/>
        <dbReference type="ChEBI" id="CHEBI:15378"/>
        <dbReference type="ChEBI" id="CHEBI:30616"/>
        <dbReference type="ChEBI" id="CHEBI:33019"/>
        <dbReference type="ChEBI" id="CHEBI:58095"/>
        <dbReference type="ChEBI" id="CHEBI:78442"/>
        <dbReference type="ChEBI" id="CHEBI:78531"/>
        <dbReference type="ChEBI" id="CHEBI:456215"/>
        <dbReference type="EC" id="6.1.1.20"/>
    </reaction>
</comment>
<dbReference type="CDD" id="cd00496">
    <property type="entry name" value="PheRS_alpha_core"/>
    <property type="match status" value="1"/>
</dbReference>
<dbReference type="GO" id="GO:0000049">
    <property type="term" value="F:tRNA binding"/>
    <property type="evidence" value="ECO:0007669"/>
    <property type="project" value="InterPro"/>
</dbReference>
<dbReference type="InterPro" id="IPR006195">
    <property type="entry name" value="aa-tRNA-synth_II"/>
</dbReference>
<evidence type="ECO:0000256" key="1">
    <source>
        <dbReference type="ARBA" id="ARBA00004496"/>
    </source>
</evidence>
<dbReference type="AlphaFoldDB" id="D2RHV3"/>
<dbReference type="KEGG" id="apo:Arcpr_0815"/>
<dbReference type="InterPro" id="IPR022917">
    <property type="entry name" value="Phe_tRNA_ligase_alpha_bac/arc"/>
</dbReference>
<evidence type="ECO:0000313" key="14">
    <source>
        <dbReference type="Proteomes" id="UP000001901"/>
    </source>
</evidence>